<evidence type="ECO:0000256" key="5">
    <source>
        <dbReference type="ARBA" id="ARBA00022840"/>
    </source>
</evidence>
<dbReference type="PANTHER" id="PTHR43085:SF1">
    <property type="entry name" value="PSEUDOURIDINE KINASE-RELATED"/>
    <property type="match status" value="1"/>
</dbReference>
<comment type="similarity">
    <text evidence="1">Belongs to the carbohydrate kinase PfkB family.</text>
</comment>
<evidence type="ECO:0000256" key="3">
    <source>
        <dbReference type="ARBA" id="ARBA00022741"/>
    </source>
</evidence>
<sequence>MMIEIPNGGCTRSMEVVTFGETMVMFNPDSTGPLRYVHNYNKTIAGAESNVAIALARLGHQVGWFSKLGDDEFGRYIKSVIMGEGVDVSRVVVDESRQTGLVFKERFAHVNPNVYYYRKHSAASNINIEDLDMAYIQLAKILHITGITPALSDVNKKTAYHIMEKAKEKGVLISFDPNIRLKLWRAEEARTTILDMAKQSDIIFPGIDEGELLLGMDDYQEITHSFLEMGNKLVVTKLGKKGCYVASKDEQVYIEGYVVEKPEDTVGAGDGFAAGFLSGLLRNLSLRECGQLANAVGAMATLVRGDMEGFPTMSQVKNFMGIEKYIDR</sequence>
<protein>
    <submittedName>
        <fullName evidence="7">2-dehydro-3-deoxygluconokinase</fullName>
        <ecNumber evidence="7">2.7.1.45</ecNumber>
    </submittedName>
</protein>
<keyword evidence="8" id="KW-1185">Reference proteome</keyword>
<evidence type="ECO:0000256" key="2">
    <source>
        <dbReference type="ARBA" id="ARBA00022679"/>
    </source>
</evidence>
<dbReference type="SUPFAM" id="SSF53613">
    <property type="entry name" value="Ribokinase-like"/>
    <property type="match status" value="1"/>
</dbReference>
<dbReference type="EMBL" id="JACHEN010000006">
    <property type="protein sequence ID" value="MBB6215209.1"/>
    <property type="molecule type" value="Genomic_DNA"/>
</dbReference>
<evidence type="ECO:0000313" key="8">
    <source>
        <dbReference type="Proteomes" id="UP000579281"/>
    </source>
</evidence>
<dbReference type="Pfam" id="PF00294">
    <property type="entry name" value="PfkB"/>
    <property type="match status" value="1"/>
</dbReference>
<keyword evidence="2 7" id="KW-0808">Transferase</keyword>
<organism evidence="7 8">
    <name type="scientific">Anaerosolibacter carboniphilus</name>
    <dbReference type="NCBI Taxonomy" id="1417629"/>
    <lineage>
        <taxon>Bacteria</taxon>
        <taxon>Bacillati</taxon>
        <taxon>Bacillota</taxon>
        <taxon>Clostridia</taxon>
        <taxon>Peptostreptococcales</taxon>
        <taxon>Thermotaleaceae</taxon>
        <taxon>Anaerosolibacter</taxon>
    </lineage>
</organism>
<dbReference type="InterPro" id="IPR002173">
    <property type="entry name" value="Carboh/pur_kinase_PfkB_CS"/>
</dbReference>
<dbReference type="InterPro" id="IPR050306">
    <property type="entry name" value="PfkB_Carbo_kinase"/>
</dbReference>
<keyword evidence="4 7" id="KW-0418">Kinase</keyword>
<dbReference type="GO" id="GO:0005524">
    <property type="term" value="F:ATP binding"/>
    <property type="evidence" value="ECO:0007669"/>
    <property type="project" value="UniProtKB-KW"/>
</dbReference>
<dbReference type="AlphaFoldDB" id="A0A841KYI7"/>
<gene>
    <name evidence="7" type="ORF">HNQ80_001298</name>
</gene>
<evidence type="ECO:0000313" key="7">
    <source>
        <dbReference type="EMBL" id="MBB6215209.1"/>
    </source>
</evidence>
<comment type="caution">
    <text evidence="7">The sequence shown here is derived from an EMBL/GenBank/DDBJ whole genome shotgun (WGS) entry which is preliminary data.</text>
</comment>
<dbReference type="PROSITE" id="PS00584">
    <property type="entry name" value="PFKB_KINASES_2"/>
    <property type="match status" value="1"/>
</dbReference>
<dbReference type="GO" id="GO:0008673">
    <property type="term" value="F:2-dehydro-3-deoxygluconokinase activity"/>
    <property type="evidence" value="ECO:0007669"/>
    <property type="project" value="UniProtKB-EC"/>
</dbReference>
<name>A0A841KYI7_9FIRM</name>
<keyword evidence="5" id="KW-0067">ATP-binding</keyword>
<dbReference type="InterPro" id="IPR029056">
    <property type="entry name" value="Ribokinase-like"/>
</dbReference>
<dbReference type="EC" id="2.7.1.45" evidence="7"/>
<dbReference type="InterPro" id="IPR011611">
    <property type="entry name" value="PfkB_dom"/>
</dbReference>
<feature type="domain" description="Carbohydrate kinase PfkB" evidence="6">
    <location>
        <begin position="15"/>
        <end position="312"/>
    </location>
</feature>
<dbReference type="PANTHER" id="PTHR43085">
    <property type="entry name" value="HEXOKINASE FAMILY MEMBER"/>
    <property type="match status" value="1"/>
</dbReference>
<evidence type="ECO:0000256" key="4">
    <source>
        <dbReference type="ARBA" id="ARBA00022777"/>
    </source>
</evidence>
<reference evidence="7 8" key="1">
    <citation type="submission" date="2020-08" db="EMBL/GenBank/DDBJ databases">
        <title>Genomic Encyclopedia of Type Strains, Phase IV (KMG-IV): sequencing the most valuable type-strain genomes for metagenomic binning, comparative biology and taxonomic classification.</title>
        <authorList>
            <person name="Goeker M."/>
        </authorList>
    </citation>
    <scope>NUCLEOTIDE SEQUENCE [LARGE SCALE GENOMIC DNA]</scope>
    <source>
        <strain evidence="7 8">DSM 103526</strain>
    </source>
</reference>
<keyword evidence="3" id="KW-0547">Nucleotide-binding</keyword>
<proteinExistence type="inferred from homology"/>
<dbReference type="CDD" id="cd01166">
    <property type="entry name" value="KdgK"/>
    <property type="match status" value="1"/>
</dbReference>
<accession>A0A841KYI7</accession>
<evidence type="ECO:0000256" key="1">
    <source>
        <dbReference type="ARBA" id="ARBA00010688"/>
    </source>
</evidence>
<dbReference type="Proteomes" id="UP000579281">
    <property type="component" value="Unassembled WGS sequence"/>
</dbReference>
<dbReference type="Gene3D" id="3.40.1190.20">
    <property type="match status" value="1"/>
</dbReference>
<evidence type="ECO:0000259" key="6">
    <source>
        <dbReference type="Pfam" id="PF00294"/>
    </source>
</evidence>